<dbReference type="GeneID" id="111134856"/>
<dbReference type="Proteomes" id="UP000694844">
    <property type="component" value="Chromosome 1"/>
</dbReference>
<sequence>MFQPLRVGEHCPLNETAWMARKSQFNCTDTGGNPAKEYHCLPNNLGVPGEVCIGSSWVQPNYCPVFNLNAKNFDAQPCELQRGVCSTSQFQSKEVFKYSACLNFTRQPYLALKQEKKENGTINRDSVPDDYKPLNFLPVIVGGVAFVCLVVIIVCVVWLCRRSGGKGKGKNDDIEMKQQLVETFPAEFRRTCHYLNTSRFFPTKVYTKCIGLFEVNGNLTLVGPHGCGKTMIAVSLLNKMNGTMRNGKKCTVDVCSSVEEVESKVVDNMVSCVLLEDGFEKYSYQPGLLKNDEVIFGSLSKLIEEGKLCLICTVTDTIWKTNAKVFNSCPLFKKDLVVELTAKTCKLDEHEKYEILRKHLSHEKFSFTSKQKEENLSKVNKRMADASSIIISEKTLKRWAKKTTDKWGIGIPLLFDLMSVNRHFFALTDTFLGDSLESHLKMRITHLWKETTEQESKDYVALLALTACSGGRVSINDFEEKKDDKIYVGICSKIGCSKKNQSEVERMLKSNEMQGFLYPLGRDFYIFHHKILTPLMLSVFAKDNASLVAEHADLDVLFKVLQPPKAKYPVSVSLTEEALIALISRICTEKPDDIAKWKQHVVMQTGKLPKAFEKALKENGVKE</sequence>
<name>A0A8B8EJR2_CRAVI</name>
<gene>
    <name evidence="4" type="primary">LOC111134856</name>
</gene>
<proteinExistence type="predicted"/>
<dbReference type="InterPro" id="IPR049050">
    <property type="entry name" value="nSTAND3"/>
</dbReference>
<evidence type="ECO:0000256" key="1">
    <source>
        <dbReference type="SAM" id="Phobius"/>
    </source>
</evidence>
<dbReference type="Gene3D" id="3.40.50.300">
    <property type="entry name" value="P-loop containing nucleotide triphosphate hydrolases"/>
    <property type="match status" value="1"/>
</dbReference>
<dbReference type="Pfam" id="PF20720">
    <property type="entry name" value="nSTAND3"/>
    <property type="match status" value="1"/>
</dbReference>
<dbReference type="KEGG" id="cvn:111134856"/>
<organism evidence="3 4">
    <name type="scientific">Crassostrea virginica</name>
    <name type="common">Eastern oyster</name>
    <dbReference type="NCBI Taxonomy" id="6565"/>
    <lineage>
        <taxon>Eukaryota</taxon>
        <taxon>Metazoa</taxon>
        <taxon>Spiralia</taxon>
        <taxon>Lophotrochozoa</taxon>
        <taxon>Mollusca</taxon>
        <taxon>Bivalvia</taxon>
        <taxon>Autobranchia</taxon>
        <taxon>Pteriomorphia</taxon>
        <taxon>Ostreida</taxon>
        <taxon>Ostreoidea</taxon>
        <taxon>Ostreidae</taxon>
        <taxon>Crassostrea</taxon>
    </lineage>
</organism>
<dbReference type="AlphaFoldDB" id="A0A8B8EJR2"/>
<dbReference type="InterPro" id="IPR027417">
    <property type="entry name" value="P-loop_NTPase"/>
</dbReference>
<keyword evidence="3" id="KW-1185">Reference proteome</keyword>
<dbReference type="RefSeq" id="XP_022340029.1">
    <property type="nucleotide sequence ID" value="XM_022484321.1"/>
</dbReference>
<reference evidence="3" key="1">
    <citation type="submission" date="2024-06" db="UniProtKB">
        <authorList>
            <consortium name="RefSeq"/>
        </authorList>
    </citation>
    <scope>NUCLEOTIDE SEQUENCE [LARGE SCALE GENOMIC DNA]</scope>
</reference>
<dbReference type="SUPFAM" id="SSF52540">
    <property type="entry name" value="P-loop containing nucleoside triphosphate hydrolases"/>
    <property type="match status" value="1"/>
</dbReference>
<evidence type="ECO:0000259" key="2">
    <source>
        <dbReference type="Pfam" id="PF20720"/>
    </source>
</evidence>
<keyword evidence="1" id="KW-0472">Membrane</keyword>
<feature type="transmembrane region" description="Helical" evidence="1">
    <location>
        <begin position="136"/>
        <end position="160"/>
    </location>
</feature>
<evidence type="ECO:0000313" key="3">
    <source>
        <dbReference type="Proteomes" id="UP000694844"/>
    </source>
</evidence>
<evidence type="ECO:0000313" key="4">
    <source>
        <dbReference type="RefSeq" id="XP_022340029.1"/>
    </source>
</evidence>
<keyword evidence="1" id="KW-1133">Transmembrane helix</keyword>
<protein>
    <submittedName>
        <fullName evidence="4">Uncharacterized protein LOC111134856 isoform X1</fullName>
    </submittedName>
</protein>
<accession>A0A8B8EJR2</accession>
<dbReference type="OrthoDB" id="6144069at2759"/>
<keyword evidence="1" id="KW-0812">Transmembrane</keyword>
<reference evidence="4" key="2">
    <citation type="submission" date="2025-08" db="UniProtKB">
        <authorList>
            <consortium name="RefSeq"/>
        </authorList>
    </citation>
    <scope>IDENTIFICATION</scope>
    <source>
        <tissue evidence="4">Whole sample</tissue>
    </source>
</reference>
<feature type="domain" description="Novel STAND NTPase 3" evidence="2">
    <location>
        <begin position="200"/>
        <end position="361"/>
    </location>
</feature>